<dbReference type="EMBL" id="SLXU01000002">
    <property type="protein sequence ID" value="TCP62209.1"/>
    <property type="molecule type" value="Genomic_DNA"/>
</dbReference>
<protein>
    <submittedName>
        <fullName evidence="2">Pectate lyase-like protein</fullName>
    </submittedName>
</protein>
<dbReference type="OrthoDB" id="7749009at2"/>
<evidence type="ECO:0000313" key="2">
    <source>
        <dbReference type="EMBL" id="TCP62209.1"/>
    </source>
</evidence>
<keyword evidence="2" id="KW-0456">Lyase</keyword>
<dbReference type="AlphaFoldDB" id="A0A4R2RIC0"/>
<dbReference type="RefSeq" id="WP_132950477.1">
    <property type="nucleotide sequence ID" value="NZ_SLXU01000002.1"/>
</dbReference>
<proteinExistence type="predicted"/>
<dbReference type="InterPro" id="IPR012334">
    <property type="entry name" value="Pectin_lyas_fold"/>
</dbReference>
<comment type="caution">
    <text evidence="2">The sequence shown here is derived from an EMBL/GenBank/DDBJ whole genome shotgun (WGS) entry which is preliminary data.</text>
</comment>
<organism evidence="2 3">
    <name type="scientific">Rhodovulum bhavnagarense</name>
    <dbReference type="NCBI Taxonomy" id="992286"/>
    <lineage>
        <taxon>Bacteria</taxon>
        <taxon>Pseudomonadati</taxon>
        <taxon>Pseudomonadota</taxon>
        <taxon>Alphaproteobacteria</taxon>
        <taxon>Rhodobacterales</taxon>
        <taxon>Paracoccaceae</taxon>
        <taxon>Rhodovulum</taxon>
    </lineage>
</organism>
<dbReference type="Gene3D" id="2.160.20.10">
    <property type="entry name" value="Single-stranded right-handed beta-helix, Pectin lyase-like"/>
    <property type="match status" value="2"/>
</dbReference>
<dbReference type="Pfam" id="PF12708">
    <property type="entry name" value="Pect-lyase_RHGA_epim"/>
    <property type="match status" value="1"/>
</dbReference>
<dbReference type="InterPro" id="IPR011050">
    <property type="entry name" value="Pectin_lyase_fold/virulence"/>
</dbReference>
<sequence length="763" mass="82608">MNKAITDGLALMPPSFAQGLDVWSREDGTPGSLTYAGAADAALVPADQDFGDCLELQKTESVQKLRHMGQTPIIPGCYLRVTARVKAVAGNLPALRIAAWAGNGNEEHVGGLVEVGPSVALSAYGQVETVTAIIGTGRRTGVDMSWGLVPVYAHLGLDLTGANGGIVRIDDLLVEDVTAIFLRDMMNWVDVRDYGALGDGTSDDSAAFEAADTAAAGREILIPKGTFHLGEHVTFENPVRFEGQVTMPADKRLSLTRNFDLPSYIAAFGNDLEAFKRAVAVLFNSSDHDSLDMGGRRVEVTAPIDMQAAVANKDTFQIRRVIRNGQFYAKPSPAWDATQVNSQATYSPSAPLTLSGVSNIANIPVGALVGGLGVGREIYVRAVNVGAGSLTLSQPLFDAAGTQSYTFTRFRYVLDFSGFAALDKFVLDDIEFQCDGKASAIMLPPEGQIFHVRDCFITKPRDRGITSIGKGCYGMLVDRCQFISNEQALRAQDRTTIAINVNDNDVKIRDNRIVRFAHFMVLHGSGHVIANNHWFQGDTETDGTRVAGIILTQPNVKTTITGNYIDNSFIEWTNEHDAAPDFTSEYSFGGLTVSGNIFTVNDVAPWFRWFVVKPHGQGHFIHGLTLSDNVFKSINGTIDRVDHVDTTHATLDMALARNITVQGNAFNAVDQVIVNPATLEFEINSPQKTWTLDFGRYLPFGGRARKVISVMPENAIRDTDGAVVSALPYTKVEQGTGGKSISLVWPVDSKGRVEVTARMDNPV</sequence>
<dbReference type="Proteomes" id="UP000295050">
    <property type="component" value="Unassembled WGS sequence"/>
</dbReference>
<keyword evidence="3" id="KW-1185">Reference proteome</keyword>
<dbReference type="InterPro" id="IPR024535">
    <property type="entry name" value="RHGA/B-epi-like_pectate_lyase"/>
</dbReference>
<accession>A0A4R2RIC0</accession>
<dbReference type="SUPFAM" id="SSF51126">
    <property type="entry name" value="Pectin lyase-like"/>
    <property type="match status" value="1"/>
</dbReference>
<name>A0A4R2RIC0_9RHOB</name>
<dbReference type="GO" id="GO:0016829">
    <property type="term" value="F:lyase activity"/>
    <property type="evidence" value="ECO:0007669"/>
    <property type="project" value="UniProtKB-KW"/>
</dbReference>
<reference evidence="2 3" key="1">
    <citation type="submission" date="2019-03" db="EMBL/GenBank/DDBJ databases">
        <title>Genomic Encyclopedia of Type Strains, Phase IV (KMG-IV): sequencing the most valuable type-strain genomes for metagenomic binning, comparative biology and taxonomic classification.</title>
        <authorList>
            <person name="Goeker M."/>
        </authorList>
    </citation>
    <scope>NUCLEOTIDE SEQUENCE [LARGE SCALE GENOMIC DNA]</scope>
    <source>
        <strain evidence="2 3">DSM 24766</strain>
    </source>
</reference>
<evidence type="ECO:0000313" key="3">
    <source>
        <dbReference type="Proteomes" id="UP000295050"/>
    </source>
</evidence>
<evidence type="ECO:0000259" key="1">
    <source>
        <dbReference type="Pfam" id="PF12708"/>
    </source>
</evidence>
<gene>
    <name evidence="2" type="ORF">EV663_10252</name>
</gene>
<feature type="domain" description="Rhamnogalacturonase A/B/Epimerase-like pectate lyase" evidence="1">
    <location>
        <begin position="188"/>
        <end position="246"/>
    </location>
</feature>